<dbReference type="EMBL" id="BONZ01000050">
    <property type="protein sequence ID" value="GIH17119.1"/>
    <property type="molecule type" value="Genomic_DNA"/>
</dbReference>
<comment type="caution">
    <text evidence="2">The sequence shown here is derived from an EMBL/GenBank/DDBJ whole genome shotgun (WGS) entry which is preliminary data.</text>
</comment>
<evidence type="ECO:0000313" key="2">
    <source>
        <dbReference type="EMBL" id="GIH17119.1"/>
    </source>
</evidence>
<keyword evidence="3" id="KW-1185">Reference proteome</keyword>
<dbReference type="Proteomes" id="UP000642748">
    <property type="component" value="Unassembled WGS sequence"/>
</dbReference>
<proteinExistence type="predicted"/>
<accession>A0A8J3QU31</accession>
<name>A0A8J3QU31_9ACTN</name>
<dbReference type="AlphaFoldDB" id="A0A8J3QU31"/>
<sequence length="101" mass="10212">MTVAMSTVNPEGSESVVTKRADSVAEYPDPPVAGTAGEAGFVPVAEFVGCAVAGMASPAERSAVRAVAEPHAVTMQAATTATNLRSAIQSTRQTPPLARDA</sequence>
<gene>
    <name evidence="2" type="ORF">Raf01_52910</name>
</gene>
<evidence type="ECO:0000313" key="3">
    <source>
        <dbReference type="Proteomes" id="UP000642748"/>
    </source>
</evidence>
<organism evidence="2 3">
    <name type="scientific">Rugosimonospora africana</name>
    <dbReference type="NCBI Taxonomy" id="556532"/>
    <lineage>
        <taxon>Bacteria</taxon>
        <taxon>Bacillati</taxon>
        <taxon>Actinomycetota</taxon>
        <taxon>Actinomycetes</taxon>
        <taxon>Micromonosporales</taxon>
        <taxon>Micromonosporaceae</taxon>
        <taxon>Rugosimonospora</taxon>
    </lineage>
</organism>
<feature type="compositionally biased region" description="Polar residues" evidence="1">
    <location>
        <begin position="1"/>
        <end position="16"/>
    </location>
</feature>
<reference evidence="2" key="1">
    <citation type="submission" date="2021-01" db="EMBL/GenBank/DDBJ databases">
        <title>Whole genome shotgun sequence of Rugosimonospora africana NBRC 104875.</title>
        <authorList>
            <person name="Komaki H."/>
            <person name="Tamura T."/>
        </authorList>
    </citation>
    <scope>NUCLEOTIDE SEQUENCE</scope>
    <source>
        <strain evidence="2">NBRC 104875</strain>
    </source>
</reference>
<feature type="region of interest" description="Disordered" evidence="1">
    <location>
        <begin position="1"/>
        <end position="20"/>
    </location>
</feature>
<evidence type="ECO:0000256" key="1">
    <source>
        <dbReference type="SAM" id="MobiDB-lite"/>
    </source>
</evidence>
<protein>
    <submittedName>
        <fullName evidence="2">Uncharacterized protein</fullName>
    </submittedName>
</protein>